<evidence type="ECO:0000259" key="9">
    <source>
        <dbReference type="PROSITE" id="PS50135"/>
    </source>
</evidence>
<evidence type="ECO:0000256" key="7">
    <source>
        <dbReference type="ARBA" id="ARBA00023212"/>
    </source>
</evidence>
<dbReference type="EMBL" id="CAJNOE010000259">
    <property type="protein sequence ID" value="CAF1097617.1"/>
    <property type="molecule type" value="Genomic_DNA"/>
</dbReference>
<dbReference type="Proteomes" id="UP000663860">
    <property type="component" value="Unassembled WGS sequence"/>
</dbReference>
<proteinExistence type="predicted"/>
<dbReference type="GO" id="GO:0005886">
    <property type="term" value="C:plasma membrane"/>
    <property type="evidence" value="ECO:0007669"/>
    <property type="project" value="TreeGrafter"/>
</dbReference>
<dbReference type="AlphaFoldDB" id="A0A814NRU4"/>
<evidence type="ECO:0000256" key="8">
    <source>
        <dbReference type="PROSITE-ProRule" id="PRU00228"/>
    </source>
</evidence>
<evidence type="ECO:0000256" key="1">
    <source>
        <dbReference type="ARBA" id="ARBA00004245"/>
    </source>
</evidence>
<dbReference type="Pfam" id="PF00569">
    <property type="entry name" value="ZZ"/>
    <property type="match status" value="1"/>
</dbReference>
<keyword evidence="7" id="KW-0206">Cytoskeleton</keyword>
<reference evidence="10" key="1">
    <citation type="submission" date="2021-02" db="EMBL/GenBank/DDBJ databases">
        <authorList>
            <person name="Nowell W R."/>
        </authorList>
    </citation>
    <scope>NUCLEOTIDE SEQUENCE</scope>
</reference>
<dbReference type="SUPFAM" id="SSF57850">
    <property type="entry name" value="RING/U-box"/>
    <property type="match status" value="2"/>
</dbReference>
<name>A0A814NRU4_9BILA</name>
<keyword evidence="4 8" id="KW-0863">Zinc-finger</keyword>
<protein>
    <recommendedName>
        <fullName evidence="9">ZZ-type domain-containing protein</fullName>
    </recommendedName>
</protein>
<keyword evidence="3" id="KW-0479">Metal-binding</keyword>
<dbReference type="PANTHER" id="PTHR12268">
    <property type="entry name" value="E3 UBIQUITIN-PROTEIN LIGASE KCMF1"/>
    <property type="match status" value="1"/>
</dbReference>
<dbReference type="EMBL" id="CAJOBB010006911">
    <property type="protein sequence ID" value="CAF4173275.1"/>
    <property type="molecule type" value="Genomic_DNA"/>
</dbReference>
<sequence>MIHTSSGRDSIDLVETDDESSLASLQEQIYPDEVKRIQQQRLEAIRTATHQNNNIANNSNFIENQNPNIVTHLNVTCDGCFISPIRGDRYKCLFCSNIDFCQLCKYESKVNHPSNHVYNHPLLCIKDSRDYPQSMYMQNRSQIHHTQSKCNSCLRYPIIGIRYECACGITLCEKCEFIGIHDHSHRRMKIAFP</sequence>
<organism evidence="10 12">
    <name type="scientific">Adineta steineri</name>
    <dbReference type="NCBI Taxonomy" id="433720"/>
    <lineage>
        <taxon>Eukaryota</taxon>
        <taxon>Metazoa</taxon>
        <taxon>Spiralia</taxon>
        <taxon>Gnathifera</taxon>
        <taxon>Rotifera</taxon>
        <taxon>Eurotatoria</taxon>
        <taxon>Bdelloidea</taxon>
        <taxon>Adinetida</taxon>
        <taxon>Adinetidae</taxon>
        <taxon>Adineta</taxon>
    </lineage>
</organism>
<gene>
    <name evidence="10" type="ORF">IZO911_LOCUS22857</name>
    <name evidence="11" type="ORF">KXQ929_LOCUS38519</name>
</gene>
<evidence type="ECO:0000313" key="11">
    <source>
        <dbReference type="EMBL" id="CAF4173275.1"/>
    </source>
</evidence>
<dbReference type="InterPro" id="IPR050774">
    <property type="entry name" value="KCMF1/Dystrophin"/>
</dbReference>
<dbReference type="InterPro" id="IPR000433">
    <property type="entry name" value="Znf_ZZ"/>
</dbReference>
<evidence type="ECO:0000256" key="6">
    <source>
        <dbReference type="ARBA" id="ARBA00022837"/>
    </source>
</evidence>
<dbReference type="SMART" id="SM00291">
    <property type="entry name" value="ZnF_ZZ"/>
    <property type="match status" value="2"/>
</dbReference>
<dbReference type="PROSITE" id="PS50135">
    <property type="entry name" value="ZF_ZZ_2"/>
    <property type="match status" value="1"/>
</dbReference>
<dbReference type="Proteomes" id="UP000663868">
    <property type="component" value="Unassembled WGS sequence"/>
</dbReference>
<dbReference type="GO" id="GO:0008270">
    <property type="term" value="F:zinc ion binding"/>
    <property type="evidence" value="ECO:0007669"/>
    <property type="project" value="UniProtKB-KW"/>
</dbReference>
<dbReference type="InterPro" id="IPR043145">
    <property type="entry name" value="Znf_ZZ_sf"/>
</dbReference>
<keyword evidence="5" id="KW-0862">Zinc</keyword>
<feature type="domain" description="ZZ-type" evidence="9">
    <location>
        <begin position="72"/>
        <end position="130"/>
    </location>
</feature>
<evidence type="ECO:0000256" key="4">
    <source>
        <dbReference type="ARBA" id="ARBA00022771"/>
    </source>
</evidence>
<keyword evidence="6" id="KW-0106">Calcium</keyword>
<comment type="subcellular location">
    <subcellularLocation>
        <location evidence="1">Cytoplasm</location>
        <location evidence="1">Cytoskeleton</location>
    </subcellularLocation>
</comment>
<evidence type="ECO:0000256" key="5">
    <source>
        <dbReference type="ARBA" id="ARBA00022833"/>
    </source>
</evidence>
<dbReference type="PROSITE" id="PS01357">
    <property type="entry name" value="ZF_ZZ_1"/>
    <property type="match status" value="1"/>
</dbReference>
<dbReference type="Gene3D" id="3.30.60.90">
    <property type="match status" value="2"/>
</dbReference>
<keyword evidence="2" id="KW-0963">Cytoplasm</keyword>
<evidence type="ECO:0000256" key="2">
    <source>
        <dbReference type="ARBA" id="ARBA00022490"/>
    </source>
</evidence>
<comment type="caution">
    <text evidence="10">The sequence shown here is derived from an EMBL/GenBank/DDBJ whole genome shotgun (WGS) entry which is preliminary data.</text>
</comment>
<evidence type="ECO:0000256" key="3">
    <source>
        <dbReference type="ARBA" id="ARBA00022723"/>
    </source>
</evidence>
<accession>A0A814NRU4</accession>
<dbReference type="PANTHER" id="PTHR12268:SF14">
    <property type="entry name" value="DYSTROPHIN-1"/>
    <property type="match status" value="1"/>
</dbReference>
<evidence type="ECO:0000313" key="10">
    <source>
        <dbReference type="EMBL" id="CAF1097617.1"/>
    </source>
</evidence>
<evidence type="ECO:0000313" key="12">
    <source>
        <dbReference type="Proteomes" id="UP000663860"/>
    </source>
</evidence>